<organism evidence="1 2">
    <name type="scientific">Caballeronia choica</name>
    <dbReference type="NCBI Taxonomy" id="326476"/>
    <lineage>
        <taxon>Bacteria</taxon>
        <taxon>Pseudomonadati</taxon>
        <taxon>Pseudomonadota</taxon>
        <taxon>Betaproteobacteria</taxon>
        <taxon>Burkholderiales</taxon>
        <taxon>Burkholderiaceae</taxon>
        <taxon>Caballeronia</taxon>
    </lineage>
</organism>
<gene>
    <name evidence="1" type="ORF">AWB68_02940</name>
</gene>
<protein>
    <submittedName>
        <fullName evidence="1">Uncharacterized protein</fullName>
    </submittedName>
</protein>
<evidence type="ECO:0000313" key="2">
    <source>
        <dbReference type="Proteomes" id="UP000054770"/>
    </source>
</evidence>
<reference evidence="1" key="1">
    <citation type="submission" date="2016-01" db="EMBL/GenBank/DDBJ databases">
        <authorList>
            <person name="Peeters C."/>
        </authorList>
    </citation>
    <scope>NUCLEOTIDE SEQUENCE [LARGE SCALE GENOMIC DNA]</scope>
    <source>
        <strain evidence="1">LMG 22940</strain>
    </source>
</reference>
<evidence type="ECO:0000313" key="1">
    <source>
        <dbReference type="EMBL" id="SAL58981.1"/>
    </source>
</evidence>
<dbReference type="EMBL" id="FCON02000027">
    <property type="protein sequence ID" value="SAL58981.1"/>
    <property type="molecule type" value="Genomic_DNA"/>
</dbReference>
<dbReference type="Proteomes" id="UP000054770">
    <property type="component" value="Unassembled WGS sequence"/>
</dbReference>
<name>A0A158ISG0_9BURK</name>
<proteinExistence type="predicted"/>
<comment type="caution">
    <text evidence="1">The sequence shown here is derived from an EMBL/GenBank/DDBJ whole genome shotgun (WGS) entry which is preliminary data.</text>
</comment>
<keyword evidence="2" id="KW-1185">Reference proteome</keyword>
<sequence>MFDTSLWTIAPTGSPYLAMSTQHFVDVLLEEL</sequence>
<accession>A0A158ISG0</accession>
<dbReference type="AlphaFoldDB" id="A0A158ISG0"/>